<evidence type="ECO:0000313" key="3">
    <source>
        <dbReference type="Proteomes" id="UP000279833"/>
    </source>
</evidence>
<evidence type="ECO:0000313" key="2">
    <source>
        <dbReference type="EMBL" id="VDP49729.1"/>
    </source>
</evidence>
<feature type="region of interest" description="Disordered" evidence="1">
    <location>
        <begin position="94"/>
        <end position="113"/>
    </location>
</feature>
<proteinExistence type="predicted"/>
<feature type="compositionally biased region" description="Acidic residues" evidence="1">
    <location>
        <begin position="98"/>
        <end position="113"/>
    </location>
</feature>
<accession>A0A183KCE1</accession>
<dbReference type="WBParaSite" id="SCUD_0001268401-mRNA-1">
    <property type="protein sequence ID" value="SCUD_0001268401-mRNA-1"/>
    <property type="gene ID" value="SCUD_0001268401"/>
</dbReference>
<evidence type="ECO:0000256" key="1">
    <source>
        <dbReference type="SAM" id="MobiDB-lite"/>
    </source>
</evidence>
<organism evidence="4">
    <name type="scientific">Schistosoma curassoni</name>
    <dbReference type="NCBI Taxonomy" id="6186"/>
    <lineage>
        <taxon>Eukaryota</taxon>
        <taxon>Metazoa</taxon>
        <taxon>Spiralia</taxon>
        <taxon>Lophotrochozoa</taxon>
        <taxon>Platyhelminthes</taxon>
        <taxon>Trematoda</taxon>
        <taxon>Digenea</taxon>
        <taxon>Strigeidida</taxon>
        <taxon>Schistosomatoidea</taxon>
        <taxon>Schistosomatidae</taxon>
        <taxon>Schistosoma</taxon>
    </lineage>
</organism>
<protein>
    <submittedName>
        <fullName evidence="4">F5/8 type C domain-containing protein</fullName>
    </submittedName>
</protein>
<evidence type="ECO:0000313" key="4">
    <source>
        <dbReference type="WBParaSite" id="SCUD_0001268401-mRNA-1"/>
    </source>
</evidence>
<dbReference type="EMBL" id="UZAK01035296">
    <property type="protein sequence ID" value="VDP49729.1"/>
    <property type="molecule type" value="Genomic_DNA"/>
</dbReference>
<dbReference type="AlphaFoldDB" id="A0A183KCE1"/>
<keyword evidence="3" id="KW-1185">Reference proteome</keyword>
<gene>
    <name evidence="2" type="ORF">SCUD_LOCUS12681</name>
</gene>
<reference evidence="2 3" key="2">
    <citation type="submission" date="2018-11" db="EMBL/GenBank/DDBJ databases">
        <authorList>
            <consortium name="Pathogen Informatics"/>
        </authorList>
    </citation>
    <scope>NUCLEOTIDE SEQUENCE [LARGE SCALE GENOMIC DNA]</scope>
    <source>
        <strain evidence="2">Dakar</strain>
        <strain evidence="3">Dakar, Senegal</strain>
    </source>
</reference>
<name>A0A183KCE1_9TREM</name>
<dbReference type="Proteomes" id="UP000279833">
    <property type="component" value="Unassembled WGS sequence"/>
</dbReference>
<sequence length="118" mass="13153">MQVPLADESQTGRNAQLFAVNINGANTYSSSNVPGGLSEYSIDDDFMHMQPTCFQTDPAQPDLNGYHWLIIDFGIHLHHIKEIRLAPNPFHKYFDFQTPDDDGGEGDDDDDDVIAVLS</sequence>
<reference evidence="4" key="1">
    <citation type="submission" date="2016-06" db="UniProtKB">
        <authorList>
            <consortium name="WormBaseParasite"/>
        </authorList>
    </citation>
    <scope>IDENTIFICATION</scope>
</reference>